<dbReference type="EMBL" id="CAJNOE010000851">
    <property type="protein sequence ID" value="CAF1346082.1"/>
    <property type="molecule type" value="Genomic_DNA"/>
</dbReference>
<evidence type="ECO:0000256" key="2">
    <source>
        <dbReference type="ARBA" id="ARBA00022475"/>
    </source>
</evidence>
<keyword evidence="4 9" id="KW-1133">Transmembrane helix</keyword>
<dbReference type="Pfam" id="PF00001">
    <property type="entry name" value="7tm_1"/>
    <property type="match status" value="1"/>
</dbReference>
<evidence type="ECO:0000256" key="6">
    <source>
        <dbReference type="ARBA" id="ARBA00023136"/>
    </source>
</evidence>
<keyword evidence="6 9" id="KW-0472">Membrane</keyword>
<dbReference type="Proteomes" id="UP000663860">
    <property type="component" value="Unassembled WGS sequence"/>
</dbReference>
<feature type="transmembrane region" description="Helical" evidence="9">
    <location>
        <begin position="218"/>
        <end position="243"/>
    </location>
</feature>
<dbReference type="PANTHER" id="PTHR24229:SF96">
    <property type="entry name" value="G-PROTEIN COUPLED RECEPTORS FAMILY 1 PROFILE DOMAIN-CONTAINING PROTEIN"/>
    <property type="match status" value="1"/>
</dbReference>
<keyword evidence="3 9" id="KW-0812">Transmembrane</keyword>
<gene>
    <name evidence="11" type="ORF">IZO911_LOCUS36506</name>
    <name evidence="12" type="ORF">KXQ929_LOCUS10041</name>
</gene>
<evidence type="ECO:0000313" key="11">
    <source>
        <dbReference type="EMBL" id="CAF1346082.1"/>
    </source>
</evidence>
<dbReference type="Proteomes" id="UP000663868">
    <property type="component" value="Unassembled WGS sequence"/>
</dbReference>
<dbReference type="SUPFAM" id="SSF81321">
    <property type="entry name" value="Family A G protein-coupled receptor-like"/>
    <property type="match status" value="1"/>
</dbReference>
<keyword evidence="8" id="KW-0807">Transducer</keyword>
<dbReference type="Gene3D" id="1.20.1070.10">
    <property type="entry name" value="Rhodopsin 7-helix transmembrane proteins"/>
    <property type="match status" value="1"/>
</dbReference>
<dbReference type="EMBL" id="CAJOBB010000468">
    <property type="protein sequence ID" value="CAF3686477.1"/>
    <property type="molecule type" value="Genomic_DNA"/>
</dbReference>
<reference evidence="11" key="1">
    <citation type="submission" date="2021-02" db="EMBL/GenBank/DDBJ databases">
        <authorList>
            <person name="Nowell W R."/>
        </authorList>
    </citation>
    <scope>NUCLEOTIDE SEQUENCE</scope>
</reference>
<keyword evidence="5" id="KW-0297">G-protein coupled receptor</keyword>
<dbReference type="GO" id="GO:0004930">
    <property type="term" value="F:G protein-coupled receptor activity"/>
    <property type="evidence" value="ECO:0007669"/>
    <property type="project" value="UniProtKB-KW"/>
</dbReference>
<dbReference type="AlphaFoldDB" id="A0A815H2A0"/>
<name>A0A815H2A0_9BILA</name>
<dbReference type="GO" id="GO:0005886">
    <property type="term" value="C:plasma membrane"/>
    <property type="evidence" value="ECO:0007669"/>
    <property type="project" value="UniProtKB-SubCell"/>
</dbReference>
<feature type="transmembrane region" description="Helical" evidence="9">
    <location>
        <begin position="12"/>
        <end position="36"/>
    </location>
</feature>
<dbReference type="PANTHER" id="PTHR24229">
    <property type="entry name" value="NEUROPEPTIDES RECEPTOR"/>
    <property type="match status" value="1"/>
</dbReference>
<evidence type="ECO:0000256" key="8">
    <source>
        <dbReference type="ARBA" id="ARBA00023224"/>
    </source>
</evidence>
<protein>
    <recommendedName>
        <fullName evidence="10">G-protein coupled receptors family 1 profile domain-containing protein</fullName>
    </recommendedName>
</protein>
<evidence type="ECO:0000313" key="12">
    <source>
        <dbReference type="EMBL" id="CAF3686477.1"/>
    </source>
</evidence>
<comment type="subcellular location">
    <subcellularLocation>
        <location evidence="1">Cell membrane</location>
        <topology evidence="1">Multi-pass membrane protein</topology>
    </subcellularLocation>
</comment>
<evidence type="ECO:0000256" key="3">
    <source>
        <dbReference type="ARBA" id="ARBA00022692"/>
    </source>
</evidence>
<organism evidence="11 13">
    <name type="scientific">Adineta steineri</name>
    <dbReference type="NCBI Taxonomy" id="433720"/>
    <lineage>
        <taxon>Eukaryota</taxon>
        <taxon>Metazoa</taxon>
        <taxon>Spiralia</taxon>
        <taxon>Gnathifera</taxon>
        <taxon>Rotifera</taxon>
        <taxon>Eurotatoria</taxon>
        <taxon>Bdelloidea</taxon>
        <taxon>Adinetida</taxon>
        <taxon>Adinetidae</taxon>
        <taxon>Adineta</taxon>
    </lineage>
</organism>
<feature type="transmembrane region" description="Helical" evidence="9">
    <location>
        <begin position="86"/>
        <end position="107"/>
    </location>
</feature>
<keyword evidence="7" id="KW-0675">Receptor</keyword>
<accession>A0A815H2A0</accession>
<feature type="transmembrane region" description="Helical" evidence="9">
    <location>
        <begin position="255"/>
        <end position="279"/>
    </location>
</feature>
<evidence type="ECO:0000256" key="1">
    <source>
        <dbReference type="ARBA" id="ARBA00004651"/>
    </source>
</evidence>
<evidence type="ECO:0000256" key="7">
    <source>
        <dbReference type="ARBA" id="ARBA00023170"/>
    </source>
</evidence>
<evidence type="ECO:0000256" key="4">
    <source>
        <dbReference type="ARBA" id="ARBA00022989"/>
    </source>
</evidence>
<dbReference type="InterPro" id="IPR017452">
    <property type="entry name" value="GPCR_Rhodpsn_7TM"/>
</dbReference>
<proteinExistence type="predicted"/>
<feature type="transmembrane region" description="Helical" evidence="9">
    <location>
        <begin position="170"/>
        <end position="197"/>
    </location>
</feature>
<dbReference type="InterPro" id="IPR000276">
    <property type="entry name" value="GPCR_Rhodpsn"/>
</dbReference>
<feature type="transmembrane region" description="Helical" evidence="9">
    <location>
        <begin position="127"/>
        <end position="150"/>
    </location>
</feature>
<dbReference type="PROSITE" id="PS50262">
    <property type="entry name" value="G_PROTEIN_RECEP_F1_2"/>
    <property type="match status" value="1"/>
</dbReference>
<keyword evidence="2" id="KW-1003">Cell membrane</keyword>
<comment type="caution">
    <text evidence="11">The sequence shown here is derived from an EMBL/GenBank/DDBJ whole genome shotgun (WGS) entry which is preliminary data.</text>
</comment>
<evidence type="ECO:0000313" key="13">
    <source>
        <dbReference type="Proteomes" id="UP000663860"/>
    </source>
</evidence>
<evidence type="ECO:0000259" key="10">
    <source>
        <dbReference type="PROSITE" id="PS50262"/>
    </source>
</evidence>
<sequence>MSETLAEISVKLAQIILPVIMVLGITGNSLNIIILTRTNLRNHACSKYFLALASNNLIYTVFITYFLLANGYNMDGQLVSNASCKILQFITSACPFLSPYFIVLASIDRFCASSSNAKLRRFSNVVIAKWSILILVVCTLIFFINTLVLYELRDDGYGCYLRPETIYNQVFGLVQIILYAAIPPILMIIFGLLTIYNTTQLHVIPQVTMRHRRTEGQLARMLFLQVAVYIILNMPLCILYLMLILPTDFTPTLKFFYAFTIAPLLFHFSYATTFFLYILSARVYREELFRLISKVFHIRRPIQIQPMSTTHQRRHTEATRHQIPIIHE</sequence>
<dbReference type="GO" id="GO:0043005">
    <property type="term" value="C:neuron projection"/>
    <property type="evidence" value="ECO:0007669"/>
    <property type="project" value="TreeGrafter"/>
</dbReference>
<feature type="domain" description="G-protein coupled receptors family 1 profile" evidence="10">
    <location>
        <begin position="27"/>
        <end position="277"/>
    </location>
</feature>
<dbReference type="PRINTS" id="PR00237">
    <property type="entry name" value="GPCRRHODOPSN"/>
</dbReference>
<dbReference type="GO" id="GO:0042277">
    <property type="term" value="F:peptide binding"/>
    <property type="evidence" value="ECO:0007669"/>
    <property type="project" value="TreeGrafter"/>
</dbReference>
<evidence type="ECO:0000256" key="9">
    <source>
        <dbReference type="SAM" id="Phobius"/>
    </source>
</evidence>
<evidence type="ECO:0000256" key="5">
    <source>
        <dbReference type="ARBA" id="ARBA00023040"/>
    </source>
</evidence>
<feature type="transmembrane region" description="Helical" evidence="9">
    <location>
        <begin position="48"/>
        <end position="66"/>
    </location>
</feature>